<evidence type="ECO:0000256" key="2">
    <source>
        <dbReference type="SAM" id="MobiDB-lite"/>
    </source>
</evidence>
<keyword evidence="1" id="KW-0175">Coiled coil</keyword>
<evidence type="ECO:0000313" key="3">
    <source>
        <dbReference type="EMBL" id="CAB3219823.1"/>
    </source>
</evidence>
<keyword evidence="4" id="KW-1185">Reference proteome</keyword>
<dbReference type="AlphaFoldDB" id="A0A8S0YLD5"/>
<accession>A0A8S0YLD5</accession>
<evidence type="ECO:0008006" key="5">
    <source>
        <dbReference type="Google" id="ProtNLM"/>
    </source>
</evidence>
<dbReference type="Gene3D" id="3.30.70.1820">
    <property type="entry name" value="L1 transposable element, RRM domain"/>
    <property type="match status" value="1"/>
</dbReference>
<feature type="region of interest" description="Disordered" evidence="2">
    <location>
        <begin position="193"/>
        <end position="247"/>
    </location>
</feature>
<evidence type="ECO:0000256" key="1">
    <source>
        <dbReference type="SAM" id="Coils"/>
    </source>
</evidence>
<name>A0A8S0YLD5_ARCPL</name>
<sequence>MEQQFQIFFDKIKNEMEMQTTTITNNLLQKLEEKLQPIIEENKNLKVKIEVLENKLNKLENEKKKNNVLLFRLQETEKSSLDLLKTVKEIMKNDLNLIVNDSDIQSIYRIGKKNKEKTRPLLISFTNYWKKIEILKNKKRLKDVYIVEDYPKAVLEKRKLLQEQLKEERANGKFAYIKYDRLIVKEGNATNIEKRKREESTSPEKQTNPKKQINMNTSSKTYRTNAYDLMRARPNLNSSSPSRNKTN</sequence>
<dbReference type="Proteomes" id="UP000494106">
    <property type="component" value="Unassembled WGS sequence"/>
</dbReference>
<gene>
    <name evidence="3" type="ORF">APLA_LOCUS89</name>
</gene>
<feature type="compositionally biased region" description="Low complexity" evidence="2">
    <location>
        <begin position="233"/>
        <end position="247"/>
    </location>
</feature>
<evidence type="ECO:0000313" key="4">
    <source>
        <dbReference type="Proteomes" id="UP000494106"/>
    </source>
</evidence>
<feature type="compositionally biased region" description="Basic and acidic residues" evidence="2">
    <location>
        <begin position="193"/>
        <end position="202"/>
    </location>
</feature>
<comment type="caution">
    <text evidence="3">The sequence shown here is derived from an EMBL/GenBank/DDBJ whole genome shotgun (WGS) entry which is preliminary data.</text>
</comment>
<dbReference type="OrthoDB" id="6059368at2759"/>
<feature type="compositionally biased region" description="Polar residues" evidence="2">
    <location>
        <begin position="203"/>
        <end position="224"/>
    </location>
</feature>
<proteinExistence type="predicted"/>
<protein>
    <recommendedName>
        <fullName evidence="5">Endonuclease-reverse transcriptase</fullName>
    </recommendedName>
</protein>
<reference evidence="3 4" key="1">
    <citation type="submission" date="2020-04" db="EMBL/GenBank/DDBJ databases">
        <authorList>
            <person name="Wallbank WR R."/>
            <person name="Pardo Diaz C."/>
            <person name="Kozak K."/>
            <person name="Martin S."/>
            <person name="Jiggins C."/>
            <person name="Moest M."/>
            <person name="Warren A I."/>
            <person name="Byers J.R.P. K."/>
            <person name="Montejo-Kovacevich G."/>
            <person name="Yen C E."/>
        </authorList>
    </citation>
    <scope>NUCLEOTIDE SEQUENCE [LARGE SCALE GENOMIC DNA]</scope>
</reference>
<organism evidence="3 4">
    <name type="scientific">Arctia plantaginis</name>
    <name type="common">Wood tiger moth</name>
    <name type="synonym">Phalaena plantaginis</name>
    <dbReference type="NCBI Taxonomy" id="874455"/>
    <lineage>
        <taxon>Eukaryota</taxon>
        <taxon>Metazoa</taxon>
        <taxon>Ecdysozoa</taxon>
        <taxon>Arthropoda</taxon>
        <taxon>Hexapoda</taxon>
        <taxon>Insecta</taxon>
        <taxon>Pterygota</taxon>
        <taxon>Neoptera</taxon>
        <taxon>Endopterygota</taxon>
        <taxon>Lepidoptera</taxon>
        <taxon>Glossata</taxon>
        <taxon>Ditrysia</taxon>
        <taxon>Noctuoidea</taxon>
        <taxon>Erebidae</taxon>
        <taxon>Arctiinae</taxon>
        <taxon>Arctia</taxon>
    </lineage>
</organism>
<dbReference type="EMBL" id="CADEBC010000014">
    <property type="protein sequence ID" value="CAB3219823.1"/>
    <property type="molecule type" value="Genomic_DNA"/>
</dbReference>
<feature type="coiled-coil region" evidence="1">
    <location>
        <begin position="28"/>
        <end position="76"/>
    </location>
</feature>